<name>A0A4U1EJE4_MONMO</name>
<feature type="region of interest" description="Disordered" evidence="1">
    <location>
        <begin position="69"/>
        <end position="184"/>
    </location>
</feature>
<dbReference type="AlphaFoldDB" id="A0A4U1EJE4"/>
<reference evidence="3" key="1">
    <citation type="journal article" date="2019" name="IScience">
        <title>Narwhal Genome Reveals Long-Term Low Genetic Diversity despite Current Large Abundance Size.</title>
        <authorList>
            <person name="Westbury M.V."/>
            <person name="Petersen B."/>
            <person name="Garde E."/>
            <person name="Heide-Jorgensen M.P."/>
            <person name="Lorenzen E.D."/>
        </authorList>
    </citation>
    <scope>NUCLEOTIDE SEQUENCE [LARGE SCALE GENOMIC DNA]</scope>
</reference>
<feature type="compositionally biased region" description="Basic and acidic residues" evidence="1">
    <location>
        <begin position="158"/>
        <end position="167"/>
    </location>
</feature>
<evidence type="ECO:0000313" key="2">
    <source>
        <dbReference type="EMBL" id="TKC36007.1"/>
    </source>
</evidence>
<evidence type="ECO:0000313" key="3">
    <source>
        <dbReference type="Proteomes" id="UP000308365"/>
    </source>
</evidence>
<proteinExistence type="predicted"/>
<protein>
    <submittedName>
        <fullName evidence="2">Uncharacterized protein</fullName>
    </submittedName>
</protein>
<gene>
    <name evidence="2" type="ORF">EI555_003682</name>
</gene>
<accession>A0A4U1EJE4</accession>
<feature type="compositionally biased region" description="Basic residues" evidence="1">
    <location>
        <begin position="168"/>
        <end position="180"/>
    </location>
</feature>
<comment type="caution">
    <text evidence="2">The sequence shown here is derived from an EMBL/GenBank/DDBJ whole genome shotgun (WGS) entry which is preliminary data.</text>
</comment>
<dbReference type="PANTHER" id="PTHR46742:SF1">
    <property type="entry name" value="LYSINE RICH COILED-COIL 1"/>
    <property type="match status" value="1"/>
</dbReference>
<dbReference type="EMBL" id="RWIC01001391">
    <property type="protein sequence ID" value="TKC36007.1"/>
    <property type="molecule type" value="Genomic_DNA"/>
</dbReference>
<dbReference type="Proteomes" id="UP000308365">
    <property type="component" value="Unassembled WGS sequence"/>
</dbReference>
<dbReference type="OrthoDB" id="9604311at2759"/>
<sequence>MLEQRFAFWRPHKSPRSYKRPKTVESHLPILSNVHHFRQRLEPVNHCQKKHDHFFNIRWFPSPPVRGMTTGPHTAQHREEASCFSEDHTGVHQAGDQDGRWTGRSREKGGGHGNEEQVSWKRKHHRDEEDEETHKENRRKARVVPGSTEKCKYRKKSTHDWDLTKEGRRSRREKKHPGKHSTHEWDLWDEAVLGGCY</sequence>
<organism evidence="2 3">
    <name type="scientific">Monodon monoceros</name>
    <name type="common">Narwhal</name>
    <name type="synonym">Ceratodon monodon</name>
    <dbReference type="NCBI Taxonomy" id="40151"/>
    <lineage>
        <taxon>Eukaryota</taxon>
        <taxon>Metazoa</taxon>
        <taxon>Chordata</taxon>
        <taxon>Craniata</taxon>
        <taxon>Vertebrata</taxon>
        <taxon>Euteleostomi</taxon>
        <taxon>Mammalia</taxon>
        <taxon>Eutheria</taxon>
        <taxon>Laurasiatheria</taxon>
        <taxon>Artiodactyla</taxon>
        <taxon>Whippomorpha</taxon>
        <taxon>Cetacea</taxon>
        <taxon>Odontoceti</taxon>
        <taxon>Monodontidae</taxon>
        <taxon>Monodon</taxon>
    </lineage>
</organism>
<feature type="compositionally biased region" description="Basic and acidic residues" evidence="1">
    <location>
        <begin position="76"/>
        <end position="119"/>
    </location>
</feature>
<evidence type="ECO:0000256" key="1">
    <source>
        <dbReference type="SAM" id="MobiDB-lite"/>
    </source>
</evidence>
<dbReference type="PANTHER" id="PTHR46742">
    <property type="entry name" value="LYSINE-RICH COILED-COIL PROTEIN 1"/>
    <property type="match status" value="1"/>
</dbReference>